<dbReference type="PANTHER" id="PTHR38448">
    <property type="entry name" value="REGULATORY PROTEIN YLBF-RELATED"/>
    <property type="match status" value="1"/>
</dbReference>
<dbReference type="InterPro" id="IPR052767">
    <property type="entry name" value="Bact_com_dev_regulator"/>
</dbReference>
<evidence type="ECO:0000313" key="1">
    <source>
        <dbReference type="EMBL" id="GGD65146.1"/>
    </source>
</evidence>
<dbReference type="PANTHER" id="PTHR38448:SF2">
    <property type="entry name" value="REGULATORY PROTEIN YLBF"/>
    <property type="match status" value="1"/>
</dbReference>
<organism evidence="1 2">
    <name type="scientific">Paenibacillus nasutitermitis</name>
    <dbReference type="NCBI Taxonomy" id="1652958"/>
    <lineage>
        <taxon>Bacteria</taxon>
        <taxon>Bacillati</taxon>
        <taxon>Bacillota</taxon>
        <taxon>Bacilli</taxon>
        <taxon>Bacillales</taxon>
        <taxon>Paenibacillaceae</taxon>
        <taxon>Paenibacillus</taxon>
    </lineage>
</organism>
<reference evidence="1" key="1">
    <citation type="journal article" date="2014" name="Int. J. Syst. Evol. Microbiol.">
        <title>Complete genome sequence of Corynebacterium casei LMG S-19264T (=DSM 44701T), isolated from a smear-ripened cheese.</title>
        <authorList>
            <consortium name="US DOE Joint Genome Institute (JGI-PGF)"/>
            <person name="Walter F."/>
            <person name="Albersmeier A."/>
            <person name="Kalinowski J."/>
            <person name="Ruckert C."/>
        </authorList>
    </citation>
    <scope>NUCLEOTIDE SEQUENCE</scope>
    <source>
        <strain evidence="1">CGMCC 1.15178</strain>
    </source>
</reference>
<dbReference type="InterPro" id="IPR010368">
    <property type="entry name" value="Com_YlbF"/>
</dbReference>
<evidence type="ECO:0008006" key="3">
    <source>
        <dbReference type="Google" id="ProtNLM"/>
    </source>
</evidence>
<sequence length="170" mass="18160">MQAISMTEPAGFAGNGEMHDFGPDPSLSLDMAAMLLNAYEIGDMINQSAEVAEYAYWKKAVDQSQEVKELVRKFEKAKELFEECQRFGRFHPDFHSAKDKVKAIEKELAAIECVSRYKTAELAVDELLHDIAKQIAGSVSETIKVPGNESSGGGCGGGGSCGCSTGGGCG</sequence>
<name>A0A917DTB9_9BACL</name>
<dbReference type="RefSeq" id="WP_308422791.1">
    <property type="nucleotide sequence ID" value="NZ_BMHP01000002.1"/>
</dbReference>
<dbReference type="AlphaFoldDB" id="A0A917DTB9"/>
<gene>
    <name evidence="1" type="ORF">GCM10010911_23660</name>
</gene>
<dbReference type="SUPFAM" id="SSF158622">
    <property type="entry name" value="YheA/YmcA-like"/>
    <property type="match status" value="1"/>
</dbReference>
<dbReference type="Pfam" id="PF06133">
    <property type="entry name" value="Com_YlbF"/>
    <property type="match status" value="1"/>
</dbReference>
<protein>
    <recommendedName>
        <fullName evidence="3">YlbF family regulator</fullName>
    </recommendedName>
</protein>
<dbReference type="InterPro" id="IPR023378">
    <property type="entry name" value="YheA/YmcA-like_dom_sf"/>
</dbReference>
<dbReference type="EMBL" id="BMHP01000002">
    <property type="protein sequence ID" value="GGD65146.1"/>
    <property type="molecule type" value="Genomic_DNA"/>
</dbReference>
<keyword evidence="2" id="KW-1185">Reference proteome</keyword>
<comment type="caution">
    <text evidence="1">The sequence shown here is derived from an EMBL/GenBank/DDBJ whole genome shotgun (WGS) entry which is preliminary data.</text>
</comment>
<dbReference type="Proteomes" id="UP000612456">
    <property type="component" value="Unassembled WGS sequence"/>
</dbReference>
<reference evidence="1" key="2">
    <citation type="submission" date="2020-09" db="EMBL/GenBank/DDBJ databases">
        <authorList>
            <person name="Sun Q."/>
            <person name="Zhou Y."/>
        </authorList>
    </citation>
    <scope>NUCLEOTIDE SEQUENCE</scope>
    <source>
        <strain evidence="1">CGMCC 1.15178</strain>
    </source>
</reference>
<proteinExistence type="predicted"/>
<evidence type="ECO:0000313" key="2">
    <source>
        <dbReference type="Proteomes" id="UP000612456"/>
    </source>
</evidence>
<accession>A0A917DTB9</accession>
<dbReference type="Gene3D" id="1.20.1500.10">
    <property type="entry name" value="YheA/YmcA-like"/>
    <property type="match status" value="1"/>
</dbReference>